<keyword evidence="3" id="KW-0732">Signal</keyword>
<gene>
    <name evidence="4" type="ORF">QU481_02860</name>
</gene>
<evidence type="ECO:0000256" key="3">
    <source>
        <dbReference type="SAM" id="SignalP"/>
    </source>
</evidence>
<sequence>MPRLLSPSRLAALLLGAALALPAAAAPSCEQVVARFASQVPARLDRVELVDTLRSLGQTGRLPAKFVTKRQARDAGWQPGKPLWKVPGLEGKAIGGDRFGNFEQRLPSGQWQEADLGYQGGKRGAQRLIFGRDGRRFITVDHYESFREVPACQ</sequence>
<name>A0ABT7XJ62_9NEIS</name>
<dbReference type="Gene3D" id="3.10.450.30">
    <property type="entry name" value="Microbial ribonucleases"/>
    <property type="match status" value="1"/>
</dbReference>
<dbReference type="EMBL" id="JAUEDK010000003">
    <property type="protein sequence ID" value="MDN0073831.1"/>
    <property type="molecule type" value="Genomic_DNA"/>
</dbReference>
<keyword evidence="5" id="KW-1185">Reference proteome</keyword>
<accession>A0ABT7XJ62</accession>
<comment type="caution">
    <text evidence="4">The sequence shown here is derived from an EMBL/GenBank/DDBJ whole genome shotgun (WGS) entry which is preliminary data.</text>
</comment>
<organism evidence="4 5">
    <name type="scientific">Crenobacter oryzisoli</name>
    <dbReference type="NCBI Taxonomy" id="3056844"/>
    <lineage>
        <taxon>Bacteria</taxon>
        <taxon>Pseudomonadati</taxon>
        <taxon>Pseudomonadota</taxon>
        <taxon>Betaproteobacteria</taxon>
        <taxon>Neisseriales</taxon>
        <taxon>Neisseriaceae</taxon>
        <taxon>Crenobacter</taxon>
    </lineage>
</organism>
<dbReference type="InterPro" id="IPR000026">
    <property type="entry name" value="N1-like"/>
</dbReference>
<keyword evidence="1" id="KW-0540">Nuclease</keyword>
<dbReference type="Proteomes" id="UP001168540">
    <property type="component" value="Unassembled WGS sequence"/>
</dbReference>
<evidence type="ECO:0000313" key="4">
    <source>
        <dbReference type="EMBL" id="MDN0073831.1"/>
    </source>
</evidence>
<feature type="signal peptide" evidence="3">
    <location>
        <begin position="1"/>
        <end position="25"/>
    </location>
</feature>
<evidence type="ECO:0000256" key="2">
    <source>
        <dbReference type="ARBA" id="ARBA00022801"/>
    </source>
</evidence>
<evidence type="ECO:0000256" key="1">
    <source>
        <dbReference type="ARBA" id="ARBA00022722"/>
    </source>
</evidence>
<dbReference type="InterPro" id="IPR016191">
    <property type="entry name" value="Ribonuclease/ribotoxin"/>
</dbReference>
<reference evidence="4" key="1">
    <citation type="submission" date="2023-06" db="EMBL/GenBank/DDBJ databases">
        <authorList>
            <person name="Zhang S."/>
        </authorList>
    </citation>
    <scope>NUCLEOTIDE SEQUENCE</scope>
    <source>
        <strain evidence="4">SG2303</strain>
    </source>
</reference>
<dbReference type="Pfam" id="PF00545">
    <property type="entry name" value="Ribonuclease"/>
    <property type="match status" value="1"/>
</dbReference>
<protein>
    <submittedName>
        <fullName evidence="4">Ribonuclease domain-containing protein</fullName>
    </submittedName>
</protein>
<evidence type="ECO:0000313" key="5">
    <source>
        <dbReference type="Proteomes" id="UP001168540"/>
    </source>
</evidence>
<keyword evidence="2" id="KW-0378">Hydrolase</keyword>
<dbReference type="RefSeq" id="WP_289828375.1">
    <property type="nucleotide sequence ID" value="NZ_JAUEDK010000003.1"/>
</dbReference>
<feature type="chain" id="PRO_5047413504" evidence="3">
    <location>
        <begin position="26"/>
        <end position="153"/>
    </location>
</feature>
<proteinExistence type="predicted"/>
<dbReference type="SUPFAM" id="SSF53933">
    <property type="entry name" value="Microbial ribonucleases"/>
    <property type="match status" value="1"/>
</dbReference>